<dbReference type="HAMAP" id="MF_01151">
    <property type="entry name" value="GrpE"/>
    <property type="match status" value="1"/>
</dbReference>
<dbReference type="Gene3D" id="2.30.22.10">
    <property type="entry name" value="Head domain of nucleotide exchange factor GrpE"/>
    <property type="match status" value="1"/>
</dbReference>
<sequence length="178" mass="19770">MSKVKTSTPSVSELQHQVKALDQNWKRALADYHNLKRRIEHDKSEFVKLANANLIARLIPSLDVIELAAAHNEDIGVQMAARQFHEALNQEGLQVISPGLGDAFDSSLHECIETLDLPGDKQQNTIAEVSLKGYRIGDYILRPAKVKVFRVPENIHSEPVASDATQSRDPQLINQTGS</sequence>
<keyword evidence="3" id="KW-0346">Stress response</keyword>
<protein>
    <recommendedName>
        <fullName evidence="3">Protein GrpE</fullName>
    </recommendedName>
    <alternativeName>
        <fullName evidence="3">HSP-70 cofactor</fullName>
    </alternativeName>
</protein>
<dbReference type="EMBL" id="LCNM01000002">
    <property type="protein sequence ID" value="KKU56886.1"/>
    <property type="molecule type" value="Genomic_DNA"/>
</dbReference>
<gene>
    <name evidence="3" type="primary">grpE</name>
    <name evidence="6" type="ORF">UX78_C0002G0066</name>
</gene>
<dbReference type="Pfam" id="PF01025">
    <property type="entry name" value="GrpE"/>
    <property type="match status" value="1"/>
</dbReference>
<dbReference type="InterPro" id="IPR000740">
    <property type="entry name" value="GrpE"/>
</dbReference>
<comment type="function">
    <text evidence="3">Participates actively in the response to hyperosmotic and heat shock by preventing the aggregation of stress-denatured proteins, in association with DnaK and GrpE. It is the nucleotide exchange factor for DnaK and may function as a thermosensor. Unfolded proteins bind initially to DnaJ; upon interaction with the DnaJ-bound protein, DnaK hydrolyzes its bound ATP, resulting in the formation of a stable complex. GrpE releases ADP from DnaK; ATP binding to DnaK triggers the release of the substrate protein, thus completing the reaction cycle. Several rounds of ATP-dependent interactions between DnaJ, DnaK and GrpE are required for fully efficient folding.</text>
</comment>
<dbReference type="GO" id="GO:0000774">
    <property type="term" value="F:adenyl-nucleotide exchange factor activity"/>
    <property type="evidence" value="ECO:0007669"/>
    <property type="project" value="InterPro"/>
</dbReference>
<name>A0A0G1RI97_9BACT</name>
<keyword evidence="2 3" id="KW-0143">Chaperone</keyword>
<dbReference type="SUPFAM" id="SSF58014">
    <property type="entry name" value="Coiled-coil domain of nucleotide exchange factor GrpE"/>
    <property type="match status" value="1"/>
</dbReference>
<comment type="similarity">
    <text evidence="1 3 4">Belongs to the GrpE family.</text>
</comment>
<dbReference type="GO" id="GO:0005737">
    <property type="term" value="C:cytoplasm"/>
    <property type="evidence" value="ECO:0007669"/>
    <property type="project" value="UniProtKB-SubCell"/>
</dbReference>
<evidence type="ECO:0000256" key="3">
    <source>
        <dbReference type="HAMAP-Rule" id="MF_01151"/>
    </source>
</evidence>
<dbReference type="InterPro" id="IPR009012">
    <property type="entry name" value="GrpE_head"/>
</dbReference>
<dbReference type="PANTHER" id="PTHR21237:SF23">
    <property type="entry name" value="GRPE PROTEIN HOMOLOG, MITOCHONDRIAL"/>
    <property type="match status" value="1"/>
</dbReference>
<dbReference type="GO" id="GO:0051087">
    <property type="term" value="F:protein-folding chaperone binding"/>
    <property type="evidence" value="ECO:0007669"/>
    <property type="project" value="InterPro"/>
</dbReference>
<dbReference type="AlphaFoldDB" id="A0A0G1RI97"/>
<evidence type="ECO:0000313" key="6">
    <source>
        <dbReference type="EMBL" id="KKU56886.1"/>
    </source>
</evidence>
<evidence type="ECO:0000256" key="4">
    <source>
        <dbReference type="RuleBase" id="RU004478"/>
    </source>
</evidence>
<feature type="region of interest" description="Disordered" evidence="5">
    <location>
        <begin position="159"/>
        <end position="178"/>
    </location>
</feature>
<comment type="subunit">
    <text evidence="3">Homodimer.</text>
</comment>
<dbReference type="PRINTS" id="PR00773">
    <property type="entry name" value="GRPEPROTEIN"/>
</dbReference>
<organism evidence="6 7">
    <name type="scientific">Candidatus Amesbacteria bacterium GW2011_GWA2_47_11</name>
    <dbReference type="NCBI Taxonomy" id="1618357"/>
    <lineage>
        <taxon>Bacteria</taxon>
        <taxon>Candidatus Amesiibacteriota</taxon>
    </lineage>
</organism>
<evidence type="ECO:0000256" key="2">
    <source>
        <dbReference type="ARBA" id="ARBA00023186"/>
    </source>
</evidence>
<comment type="caution">
    <text evidence="6">The sequence shown here is derived from an EMBL/GenBank/DDBJ whole genome shotgun (WGS) entry which is preliminary data.</text>
</comment>
<comment type="subcellular location">
    <subcellularLocation>
        <location evidence="3">Cytoplasm</location>
    </subcellularLocation>
</comment>
<dbReference type="InterPro" id="IPR013805">
    <property type="entry name" value="GrpE_CC"/>
</dbReference>
<reference evidence="6 7" key="1">
    <citation type="journal article" date="2015" name="Nature">
        <title>rRNA introns, odd ribosomes, and small enigmatic genomes across a large radiation of phyla.</title>
        <authorList>
            <person name="Brown C.T."/>
            <person name="Hug L.A."/>
            <person name="Thomas B.C."/>
            <person name="Sharon I."/>
            <person name="Castelle C.J."/>
            <person name="Singh A."/>
            <person name="Wilkins M.J."/>
            <person name="Williams K.H."/>
            <person name="Banfield J.F."/>
        </authorList>
    </citation>
    <scope>NUCLEOTIDE SEQUENCE [LARGE SCALE GENOMIC DNA]</scope>
</reference>
<dbReference type="SUPFAM" id="SSF51064">
    <property type="entry name" value="Head domain of nucleotide exchange factor GrpE"/>
    <property type="match status" value="1"/>
</dbReference>
<keyword evidence="3" id="KW-0963">Cytoplasm</keyword>
<proteinExistence type="inferred from homology"/>
<dbReference type="GO" id="GO:0042803">
    <property type="term" value="F:protein homodimerization activity"/>
    <property type="evidence" value="ECO:0007669"/>
    <property type="project" value="InterPro"/>
</dbReference>
<dbReference type="GO" id="GO:0051082">
    <property type="term" value="F:unfolded protein binding"/>
    <property type="evidence" value="ECO:0007669"/>
    <property type="project" value="TreeGrafter"/>
</dbReference>
<dbReference type="Gene3D" id="3.90.20.20">
    <property type="match status" value="1"/>
</dbReference>
<feature type="compositionally biased region" description="Polar residues" evidence="5">
    <location>
        <begin position="163"/>
        <end position="178"/>
    </location>
</feature>
<dbReference type="GO" id="GO:0006457">
    <property type="term" value="P:protein folding"/>
    <property type="evidence" value="ECO:0007669"/>
    <property type="project" value="InterPro"/>
</dbReference>
<evidence type="ECO:0000313" key="7">
    <source>
        <dbReference type="Proteomes" id="UP000034607"/>
    </source>
</evidence>
<dbReference type="PANTHER" id="PTHR21237">
    <property type="entry name" value="GRPE PROTEIN"/>
    <property type="match status" value="1"/>
</dbReference>
<evidence type="ECO:0000256" key="5">
    <source>
        <dbReference type="SAM" id="MobiDB-lite"/>
    </source>
</evidence>
<accession>A0A0G1RI97</accession>
<evidence type="ECO:0000256" key="1">
    <source>
        <dbReference type="ARBA" id="ARBA00009054"/>
    </source>
</evidence>
<dbReference type="CDD" id="cd00446">
    <property type="entry name" value="GrpE"/>
    <property type="match status" value="1"/>
</dbReference>
<dbReference type="Proteomes" id="UP000034607">
    <property type="component" value="Unassembled WGS sequence"/>
</dbReference>